<dbReference type="SUPFAM" id="SSF52096">
    <property type="entry name" value="ClpP/crotonase"/>
    <property type="match status" value="2"/>
</dbReference>
<dbReference type="Pfam" id="PF01343">
    <property type="entry name" value="Peptidase_S49"/>
    <property type="match status" value="2"/>
</dbReference>
<feature type="transmembrane region" description="Helical" evidence="8">
    <location>
        <begin position="12"/>
        <end position="38"/>
    </location>
</feature>
<dbReference type="NCBIfam" id="TIGR00705">
    <property type="entry name" value="SppA_67K"/>
    <property type="match status" value="1"/>
</dbReference>
<feature type="domain" description="Peptidase S49" evidence="9">
    <location>
        <begin position="387"/>
        <end position="538"/>
    </location>
</feature>
<dbReference type="CDD" id="cd07023">
    <property type="entry name" value="S49_Sppa_N_C"/>
    <property type="match status" value="1"/>
</dbReference>
<dbReference type="OrthoDB" id="9764363at2"/>
<evidence type="ECO:0000256" key="5">
    <source>
        <dbReference type="ARBA" id="ARBA00022825"/>
    </source>
</evidence>
<dbReference type="InterPro" id="IPR047272">
    <property type="entry name" value="S49_SppA_C"/>
</dbReference>
<dbReference type="InterPro" id="IPR004634">
    <property type="entry name" value="Pept_S49_pIV"/>
</dbReference>
<dbReference type="InterPro" id="IPR029045">
    <property type="entry name" value="ClpP/crotonase-like_dom_sf"/>
</dbReference>
<dbReference type="Gene3D" id="6.20.330.10">
    <property type="match status" value="1"/>
</dbReference>
<evidence type="ECO:0000259" key="9">
    <source>
        <dbReference type="Pfam" id="PF01343"/>
    </source>
</evidence>
<comment type="similarity">
    <text evidence="2">Belongs to the peptidase S49 family.</text>
</comment>
<reference evidence="10 11" key="1">
    <citation type="submission" date="2016-10" db="EMBL/GenBank/DDBJ databases">
        <authorList>
            <person name="de Groot N.N."/>
        </authorList>
    </citation>
    <scope>NUCLEOTIDE SEQUENCE [LARGE SCALE GENOMIC DNA]</scope>
    <source>
        <strain evidence="10 11">CGMCC 1.9109</strain>
    </source>
</reference>
<dbReference type="GO" id="GO:0006465">
    <property type="term" value="P:signal peptide processing"/>
    <property type="evidence" value="ECO:0007669"/>
    <property type="project" value="InterPro"/>
</dbReference>
<evidence type="ECO:0000256" key="3">
    <source>
        <dbReference type="ARBA" id="ARBA00022670"/>
    </source>
</evidence>
<dbReference type="InterPro" id="IPR047217">
    <property type="entry name" value="S49_SppA_67K_type_N"/>
</dbReference>
<dbReference type="InterPro" id="IPR002142">
    <property type="entry name" value="Peptidase_S49"/>
</dbReference>
<keyword evidence="5" id="KW-0720">Serine protease</keyword>
<feature type="domain" description="Peptidase S49" evidence="9">
    <location>
        <begin position="133"/>
        <end position="277"/>
    </location>
</feature>
<dbReference type="CDD" id="cd07018">
    <property type="entry name" value="S49_SppA_67K_type"/>
    <property type="match status" value="1"/>
</dbReference>
<dbReference type="InterPro" id="IPR004635">
    <property type="entry name" value="Pept_S49_SppA"/>
</dbReference>
<evidence type="ECO:0000256" key="4">
    <source>
        <dbReference type="ARBA" id="ARBA00022801"/>
    </source>
</evidence>
<keyword evidence="6 8" id="KW-0472">Membrane</keyword>
<keyword evidence="4" id="KW-0378">Hydrolase</keyword>
<gene>
    <name evidence="10" type="ORF">SAMN04488071_3052</name>
</gene>
<evidence type="ECO:0000256" key="8">
    <source>
        <dbReference type="SAM" id="Phobius"/>
    </source>
</evidence>
<feature type="active site" description="Proton donor/acceptor" evidence="7">
    <location>
        <position position="201"/>
    </location>
</feature>
<dbReference type="Gene3D" id="3.90.226.10">
    <property type="entry name" value="2-enoyl-CoA Hydratase, Chain A, domain 1"/>
    <property type="match status" value="3"/>
</dbReference>
<keyword evidence="3 10" id="KW-0645">Protease</keyword>
<keyword evidence="11" id="KW-1185">Reference proteome</keyword>
<evidence type="ECO:0000256" key="6">
    <source>
        <dbReference type="ARBA" id="ARBA00023136"/>
    </source>
</evidence>
<dbReference type="GO" id="GO:0008236">
    <property type="term" value="F:serine-type peptidase activity"/>
    <property type="evidence" value="ECO:0007669"/>
    <property type="project" value="UniProtKB-KW"/>
</dbReference>
<evidence type="ECO:0000256" key="7">
    <source>
        <dbReference type="PIRSR" id="PIRSR001217-1"/>
    </source>
</evidence>
<dbReference type="Proteomes" id="UP000183685">
    <property type="component" value="Unassembled WGS sequence"/>
</dbReference>
<comment type="subcellular location">
    <subcellularLocation>
        <location evidence="1">Membrane</location>
    </subcellularLocation>
</comment>
<feature type="active site" description="Nucleophile" evidence="7">
    <location>
        <position position="404"/>
    </location>
</feature>
<dbReference type="PANTHER" id="PTHR33209">
    <property type="entry name" value="PROTEASE 4"/>
    <property type="match status" value="1"/>
</dbReference>
<keyword evidence="8" id="KW-0812">Transmembrane</keyword>
<keyword evidence="8" id="KW-1133">Transmembrane helix</keyword>
<name>A0A1G7DCQ6_9PROT</name>
<evidence type="ECO:0000313" key="11">
    <source>
        <dbReference type="Proteomes" id="UP000183685"/>
    </source>
</evidence>
<evidence type="ECO:0000256" key="1">
    <source>
        <dbReference type="ARBA" id="ARBA00004370"/>
    </source>
</evidence>
<accession>A0A1G7DCQ6</accession>
<proteinExistence type="inferred from homology"/>
<dbReference type="GO" id="GO:0016020">
    <property type="term" value="C:membrane"/>
    <property type="evidence" value="ECO:0007669"/>
    <property type="project" value="UniProtKB-SubCell"/>
</dbReference>
<dbReference type="EMBL" id="FNAK01000007">
    <property type="protein sequence ID" value="SDE49332.1"/>
    <property type="molecule type" value="Genomic_DNA"/>
</dbReference>
<dbReference type="NCBIfam" id="TIGR00706">
    <property type="entry name" value="SppA_dom"/>
    <property type="match status" value="1"/>
</dbReference>
<protein>
    <submittedName>
        <fullName evidence="10">Protease-4</fullName>
    </submittedName>
</protein>
<dbReference type="PIRSF" id="PIRSF001217">
    <property type="entry name" value="Protease_4_SppA"/>
    <property type="match status" value="1"/>
</dbReference>
<dbReference type="PANTHER" id="PTHR33209:SF1">
    <property type="entry name" value="PEPTIDASE S49 DOMAIN-CONTAINING PROTEIN"/>
    <property type="match status" value="1"/>
</dbReference>
<sequence>MKGVWEIIKTIFKFIQGLGTLTLGMLTLFAMFGIVLALSSRGEPRVSVPNGAVMVLDPAGAIVEQVEYPDPLDAVFASEFNREPPQTSIHDITGALKLAKTDNRIAAVALITDSLGPIGPSHLHTIAQSIRDFKESGKKVYALSTAYSQASYLLAAEADKVYMNPAGNVFLTGYGFYPTYFKSLLEKLEANVNVFRVGTYKSAVEPFIRDDMSPAAKEANLAFLGSLWDQYEGAVVEARGLEAGALTNSINNLPDRLREAEGNFAKLAQNGGLVDELAPRTVWRNALKEEFGENPGGGNTFKQIHYQSYLAAKQESRRGGNEIAVITAQGQIVMGDGPITVSAAETLVGYIRNARNNPNTAAIVLRVNSPGGSAFASELIRQELVAAQEQGLKVIASMGPVAASGGYWISATADEIWAAPSTITGSIGIFGVIPTFENTLAKAGVYTDGVGTTEMAGAFSTARPLSDMTKDVIQQSIENGYSQFLSLVAEGRNMTVEDVDKIAQGRVWVGSTAKDLGLVDHLGGFGDAVAAAATAAGIEDYDVVFYRDFPSKWDQMIADILNSSLGIDFKSQASQSLSPVMQTAMKLKGEADMLLNFNDPMASYALCLLCKVE</sequence>
<evidence type="ECO:0000256" key="2">
    <source>
        <dbReference type="ARBA" id="ARBA00008683"/>
    </source>
</evidence>
<dbReference type="STRING" id="637679.GCA_001550055_02253"/>
<dbReference type="AlphaFoldDB" id="A0A1G7DCQ6"/>
<evidence type="ECO:0000313" key="10">
    <source>
        <dbReference type="EMBL" id="SDE49332.1"/>
    </source>
</evidence>
<organism evidence="10 11">
    <name type="scientific">Kordiimonas lacus</name>
    <dbReference type="NCBI Taxonomy" id="637679"/>
    <lineage>
        <taxon>Bacteria</taxon>
        <taxon>Pseudomonadati</taxon>
        <taxon>Pseudomonadota</taxon>
        <taxon>Alphaproteobacteria</taxon>
        <taxon>Kordiimonadales</taxon>
        <taxon>Kordiimonadaceae</taxon>
        <taxon>Kordiimonas</taxon>
    </lineage>
</organism>